<organism evidence="2 3">
    <name type="scientific">Dioszegia hungarica</name>
    <dbReference type="NCBI Taxonomy" id="4972"/>
    <lineage>
        <taxon>Eukaryota</taxon>
        <taxon>Fungi</taxon>
        <taxon>Dikarya</taxon>
        <taxon>Basidiomycota</taxon>
        <taxon>Agaricomycotina</taxon>
        <taxon>Tremellomycetes</taxon>
        <taxon>Tremellales</taxon>
        <taxon>Bulleribasidiaceae</taxon>
        <taxon>Dioszegia</taxon>
    </lineage>
</organism>
<evidence type="ECO:0000313" key="2">
    <source>
        <dbReference type="EMBL" id="KAI9631842.1"/>
    </source>
</evidence>
<accession>A0AA38LPC9</accession>
<feature type="compositionally biased region" description="Basic and acidic residues" evidence="1">
    <location>
        <begin position="29"/>
        <end position="38"/>
    </location>
</feature>
<dbReference type="RefSeq" id="XP_052941619.1">
    <property type="nucleotide sequence ID" value="XM_053091575.1"/>
</dbReference>
<protein>
    <submittedName>
        <fullName evidence="2">Uncharacterized protein</fullName>
    </submittedName>
</protein>
<feature type="region of interest" description="Disordered" evidence="1">
    <location>
        <begin position="1"/>
        <end position="63"/>
    </location>
</feature>
<dbReference type="EMBL" id="JAKWFO010000016">
    <property type="protein sequence ID" value="KAI9631842.1"/>
    <property type="molecule type" value="Genomic_DNA"/>
</dbReference>
<evidence type="ECO:0000313" key="3">
    <source>
        <dbReference type="Proteomes" id="UP001164286"/>
    </source>
</evidence>
<keyword evidence="3" id="KW-1185">Reference proteome</keyword>
<dbReference type="AlphaFoldDB" id="A0AA38LPC9"/>
<dbReference type="GeneID" id="77730780"/>
<evidence type="ECO:0000256" key="1">
    <source>
        <dbReference type="SAM" id="MobiDB-lite"/>
    </source>
</evidence>
<dbReference type="Proteomes" id="UP001164286">
    <property type="component" value="Unassembled WGS sequence"/>
</dbReference>
<reference evidence="2" key="1">
    <citation type="journal article" date="2022" name="G3 (Bethesda)">
        <title>High quality genome of the basidiomycete yeast Dioszegia hungarica PDD-24b-2 isolated from cloud water.</title>
        <authorList>
            <person name="Jarrige D."/>
            <person name="Haridas S."/>
            <person name="Bleykasten-Grosshans C."/>
            <person name="Joly M."/>
            <person name="Nadalig T."/>
            <person name="Sancelme M."/>
            <person name="Vuilleumier S."/>
            <person name="Grigoriev I.V."/>
            <person name="Amato P."/>
            <person name="Bringel F."/>
        </authorList>
    </citation>
    <scope>NUCLEOTIDE SEQUENCE</scope>
    <source>
        <strain evidence="2">PDD-24b-2</strain>
    </source>
</reference>
<sequence>MSSPASSSSAFQFPQPAAEPNSASPSTQDDTRGPHDEQGPASESASLHTQATGASQTVDPPRRRLWVPASAMDELLEWKEQLETNAPSMRNTMDAVDTKAYREGWAEAKRTMLTKTREASKAWGETLTAWSLANEGTEAMMDLFRNVGELHKYRERMECASEEQGQEGDDALAAFVALHDQLHWSVPADQSLESKTAATDAACALQEEIKENMIRRRLADADARYAERERRALTLRRDRDASRMKGSGCTIFSSKALWGGLAAALSVAYLVSRAEDKRKEWAW</sequence>
<feature type="compositionally biased region" description="Polar residues" evidence="1">
    <location>
        <begin position="41"/>
        <end position="58"/>
    </location>
</feature>
<feature type="compositionally biased region" description="Low complexity" evidence="1">
    <location>
        <begin position="1"/>
        <end position="18"/>
    </location>
</feature>
<proteinExistence type="predicted"/>
<name>A0AA38LPC9_9TREE</name>
<gene>
    <name evidence="2" type="ORF">MKK02DRAFT_41472</name>
</gene>
<comment type="caution">
    <text evidence="2">The sequence shown here is derived from an EMBL/GenBank/DDBJ whole genome shotgun (WGS) entry which is preliminary data.</text>
</comment>